<sequence length="172" mass="19574">MLILIDGYNLIRQSDNLRRYERKTLEAGRNALIARLVEYGNRRAHQIIVVFDGIQNGWAEEGRDREGKINIIYSRHGERADDVIKRIAAQTAGEVIVVSSDREISSYATLLGKTPLPSLEFEAIMNKVIYAPCETKSSVKKKEINERQSKKKGPAKRLPRAKRQAQTKINKL</sequence>
<dbReference type="AlphaFoldDB" id="A0A0W8FNP2"/>
<dbReference type="PANTHER" id="PTHR34547">
    <property type="entry name" value="YACP-LIKE NYN DOMAIN PROTEIN"/>
    <property type="match status" value="1"/>
</dbReference>
<evidence type="ECO:0000256" key="1">
    <source>
        <dbReference type="SAM" id="MobiDB-lite"/>
    </source>
</evidence>
<dbReference type="InterPro" id="IPR010298">
    <property type="entry name" value="YacP-like"/>
</dbReference>
<feature type="region of interest" description="Disordered" evidence="1">
    <location>
        <begin position="140"/>
        <end position="172"/>
    </location>
</feature>
<proteinExistence type="predicted"/>
<comment type="caution">
    <text evidence="2">The sequence shown here is derived from an EMBL/GenBank/DDBJ whole genome shotgun (WGS) entry which is preliminary data.</text>
</comment>
<reference evidence="2" key="1">
    <citation type="journal article" date="2015" name="Proc. Natl. Acad. Sci. U.S.A.">
        <title>Networks of energetic and metabolic interactions define dynamics in microbial communities.</title>
        <authorList>
            <person name="Embree M."/>
            <person name="Liu J.K."/>
            <person name="Al-Bassam M.M."/>
            <person name="Zengler K."/>
        </authorList>
    </citation>
    <scope>NUCLEOTIDE SEQUENCE</scope>
</reference>
<evidence type="ECO:0008006" key="3">
    <source>
        <dbReference type="Google" id="ProtNLM"/>
    </source>
</evidence>
<name>A0A0W8FNP2_9ZZZZ</name>
<organism evidence="2">
    <name type="scientific">hydrocarbon metagenome</name>
    <dbReference type="NCBI Taxonomy" id="938273"/>
    <lineage>
        <taxon>unclassified sequences</taxon>
        <taxon>metagenomes</taxon>
        <taxon>ecological metagenomes</taxon>
    </lineage>
</organism>
<dbReference type="Pfam" id="PF05991">
    <property type="entry name" value="NYN_YacP"/>
    <property type="match status" value="1"/>
</dbReference>
<feature type="compositionally biased region" description="Basic residues" evidence="1">
    <location>
        <begin position="149"/>
        <end position="172"/>
    </location>
</feature>
<dbReference type="EMBL" id="LNQE01000970">
    <property type="protein sequence ID" value="KUG22404.1"/>
    <property type="molecule type" value="Genomic_DNA"/>
</dbReference>
<evidence type="ECO:0000313" key="2">
    <source>
        <dbReference type="EMBL" id="KUG22404.1"/>
    </source>
</evidence>
<protein>
    <recommendedName>
        <fullName evidence="3">YacP-like NYN domain protein</fullName>
    </recommendedName>
</protein>
<gene>
    <name evidence="2" type="ORF">ASZ90_007808</name>
</gene>
<dbReference type="PANTHER" id="PTHR34547:SF1">
    <property type="entry name" value="YACP-LIKE NYN DOMAIN PROTEIN"/>
    <property type="match status" value="1"/>
</dbReference>
<accession>A0A0W8FNP2</accession>